<gene>
    <name evidence="2" type="ORF">SAMN02745781_03407</name>
</gene>
<keyword evidence="3" id="KW-1185">Reference proteome</keyword>
<dbReference type="RefSeq" id="WP_072961982.1">
    <property type="nucleotide sequence ID" value="NZ_FQUH01000019.1"/>
</dbReference>
<name>A0A1M5F9K7_VIBGA</name>
<dbReference type="AlphaFoldDB" id="A0A1M5F9K7"/>
<reference evidence="3" key="1">
    <citation type="submission" date="2016-11" db="EMBL/GenBank/DDBJ databases">
        <authorList>
            <person name="Varghese N."/>
            <person name="Submissions S."/>
        </authorList>
    </citation>
    <scope>NUCLEOTIDE SEQUENCE [LARGE SCALE GENOMIC DNA]</scope>
    <source>
        <strain evidence="3">DSM 21264</strain>
    </source>
</reference>
<feature type="compositionally biased region" description="Basic and acidic residues" evidence="1">
    <location>
        <begin position="36"/>
        <end position="90"/>
    </location>
</feature>
<organism evidence="2 3">
    <name type="scientific">Vibrio gazogenes DSM 21264 = NBRC 103151</name>
    <dbReference type="NCBI Taxonomy" id="1123492"/>
    <lineage>
        <taxon>Bacteria</taxon>
        <taxon>Pseudomonadati</taxon>
        <taxon>Pseudomonadota</taxon>
        <taxon>Gammaproteobacteria</taxon>
        <taxon>Vibrionales</taxon>
        <taxon>Vibrionaceae</taxon>
        <taxon>Vibrio</taxon>
    </lineage>
</organism>
<dbReference type="Proteomes" id="UP000184159">
    <property type="component" value="Unassembled WGS sequence"/>
</dbReference>
<evidence type="ECO:0000256" key="1">
    <source>
        <dbReference type="SAM" id="MobiDB-lite"/>
    </source>
</evidence>
<proteinExistence type="predicted"/>
<feature type="compositionally biased region" description="Polar residues" evidence="1">
    <location>
        <begin position="25"/>
        <end position="34"/>
    </location>
</feature>
<evidence type="ECO:0000313" key="3">
    <source>
        <dbReference type="Proteomes" id="UP000184159"/>
    </source>
</evidence>
<sequence>MSGTASKKAPTKGGTSKSTDGTDKQTVAATGSSDQAKAEQKAKLKAEAEAQAKAKAEAEEKAKEEAEAKAKADAEAKSKQGNDDNDKLDSTKTTGDMDGTAGAVLGITGALKVRAKSAQGFWRSGVKFLRTKDTYLLVVDEMPENQPATVAQGGIEPELVLFMSKEKAQRVHNEPNLVVEVVELSEVIDIEDMA</sequence>
<dbReference type="EMBL" id="FQUH01000019">
    <property type="protein sequence ID" value="SHF88253.1"/>
    <property type="molecule type" value="Genomic_DNA"/>
</dbReference>
<protein>
    <submittedName>
        <fullName evidence="2">Uncharacterized protein</fullName>
    </submittedName>
</protein>
<evidence type="ECO:0000313" key="2">
    <source>
        <dbReference type="EMBL" id="SHF88253.1"/>
    </source>
</evidence>
<accession>A0A1M5F9K7</accession>
<feature type="region of interest" description="Disordered" evidence="1">
    <location>
        <begin position="1"/>
        <end position="95"/>
    </location>
</feature>